<evidence type="ECO:0000256" key="7">
    <source>
        <dbReference type="SAM" id="MobiDB-lite"/>
    </source>
</evidence>
<evidence type="ECO:0000313" key="10">
    <source>
        <dbReference type="EMBL" id="RVX69058.1"/>
    </source>
</evidence>
<dbReference type="AlphaFoldDB" id="A0A438N025"/>
<dbReference type="SUPFAM" id="SSF103473">
    <property type="entry name" value="MFS general substrate transporter"/>
    <property type="match status" value="1"/>
</dbReference>
<dbReference type="EMBL" id="NAJM01000032">
    <property type="protein sequence ID" value="RVX69058.1"/>
    <property type="molecule type" value="Genomic_DNA"/>
</dbReference>
<evidence type="ECO:0000256" key="1">
    <source>
        <dbReference type="ARBA" id="ARBA00004127"/>
    </source>
</evidence>
<dbReference type="InterPro" id="IPR036259">
    <property type="entry name" value="MFS_trans_sf"/>
</dbReference>
<accession>A0A438N025</accession>
<gene>
    <name evidence="10" type="ORF">B0A52_06771</name>
</gene>
<name>A0A438N025_EXOME</name>
<comment type="caution">
    <text evidence="10">The sequence shown here is derived from an EMBL/GenBank/DDBJ whole genome shotgun (WGS) entry which is preliminary data.</text>
</comment>
<dbReference type="GO" id="GO:0022857">
    <property type="term" value="F:transmembrane transporter activity"/>
    <property type="evidence" value="ECO:0007669"/>
    <property type="project" value="InterPro"/>
</dbReference>
<sequence length="864" mass="95805">MSGLWQDVHLEQWSGQSLYLNRPLEAARAFQLGPSLLDPLVQDLSYSPRYYLSHFCSRLCQDLVTYDIPSHNPYRNLVAMTKEHPFLLQVIIANSAIHVSNLHSHRPPIQSVMNETSLAPPGVVVSTKFKRDALMAEQLALQRLRQALTSIDRTGQDVVLTGILLFINFELMSSGKDGWKVHVDGARRIIDDFDFSLVSPSAETTMLHDYVVSDCLIYYVLGSTFSTQALNPKTQQQAMELLPVLERAQVNSYLSCPAELLQIMLWASYLSRSEVIQESQSWATSEHDQSLELMSKARSFDVRAWAARVRGISTHDDFDSRLHVASAHKAAICLYLHRAVPWRNLLQDHEIDQLTADIIQHLSHIQPGNHLLKSTSWPAFIAGAESRDRRQRVWILEHLSALWEMLPWGYLHTEVEMLTSIWSGEKNDGEAGDGQRTDNVPSRQDMSPPLEEDPVTGPVEGSPSPPSKNTMHLVRRIFGSSKQSDTTHDANIDIDVDIETLEMRSGAADSPVRMQRWNEPKGNIARLGFSFFSFAIAGMNDAAVGALIPYLEEYYNLNYTLVSLIFLTPFAGYSTAAFINATIHTKFGQRGIALAAPLCHIITYLVICLHPPFPVVVVINILSGFGNGLTDACFSAWVAASVVEWVGLSWSFWKKTGQQYQKDHPRDSTATGSRTREALKSRVTWICMLYLLMYMGVEVGLGGWVVTFMLRVRDASPYDAGISGTGFWAGMAAGRASLGFVTERYGERLCVSIYLALATALQLVFWLVPQFVVSAVAVALLGFFLGPMFPGGVMMAAKLLPKHIHVSALGFAMALGGTGGTVFPFAIGAIAAKKGVGVLQPIILALIAVLAVLWLSFPRIRKRE</sequence>
<feature type="transmembrane region" description="Helical" evidence="8">
    <location>
        <begin position="838"/>
        <end position="857"/>
    </location>
</feature>
<dbReference type="InterPro" id="IPR021858">
    <property type="entry name" value="Fun_TF"/>
</dbReference>
<dbReference type="Proteomes" id="UP000288859">
    <property type="component" value="Unassembled WGS sequence"/>
</dbReference>
<comment type="similarity">
    <text evidence="2">Belongs to the major facilitator superfamily.</text>
</comment>
<evidence type="ECO:0000256" key="5">
    <source>
        <dbReference type="ARBA" id="ARBA00022989"/>
    </source>
</evidence>
<organism evidence="10 11">
    <name type="scientific">Exophiala mesophila</name>
    <name type="common">Black yeast-like fungus</name>
    <dbReference type="NCBI Taxonomy" id="212818"/>
    <lineage>
        <taxon>Eukaryota</taxon>
        <taxon>Fungi</taxon>
        <taxon>Dikarya</taxon>
        <taxon>Ascomycota</taxon>
        <taxon>Pezizomycotina</taxon>
        <taxon>Eurotiomycetes</taxon>
        <taxon>Chaetothyriomycetidae</taxon>
        <taxon>Chaetothyriales</taxon>
        <taxon>Herpotrichiellaceae</taxon>
        <taxon>Exophiala</taxon>
    </lineage>
</organism>
<dbReference type="VEuPathDB" id="FungiDB:PV10_05296"/>
<feature type="transmembrane region" description="Helical" evidence="8">
    <location>
        <begin position="634"/>
        <end position="653"/>
    </location>
</feature>
<evidence type="ECO:0000256" key="3">
    <source>
        <dbReference type="ARBA" id="ARBA00022448"/>
    </source>
</evidence>
<feature type="compositionally biased region" description="Basic and acidic residues" evidence="7">
    <location>
        <begin position="425"/>
        <end position="436"/>
    </location>
</feature>
<keyword evidence="4 8" id="KW-0812">Transmembrane</keyword>
<dbReference type="GO" id="GO:0012505">
    <property type="term" value="C:endomembrane system"/>
    <property type="evidence" value="ECO:0007669"/>
    <property type="project" value="UniProtKB-SubCell"/>
</dbReference>
<feature type="transmembrane region" description="Helical" evidence="8">
    <location>
        <begin position="749"/>
        <end position="768"/>
    </location>
</feature>
<keyword evidence="3" id="KW-0813">Transport</keyword>
<comment type="subcellular location">
    <subcellularLocation>
        <location evidence="1">Endomembrane system</location>
        <topology evidence="1">Multi-pass membrane protein</topology>
    </subcellularLocation>
</comment>
<dbReference type="PANTHER" id="PTHR23514:SF3">
    <property type="entry name" value="BYPASS OF STOP CODON PROTEIN 6"/>
    <property type="match status" value="1"/>
</dbReference>
<protein>
    <recommendedName>
        <fullName evidence="9">Major facilitator superfamily (MFS) profile domain-containing protein</fullName>
    </recommendedName>
</protein>
<feature type="domain" description="Major facilitator superfamily (MFS) profile" evidence="9">
    <location>
        <begin position="684"/>
        <end position="864"/>
    </location>
</feature>
<feature type="transmembrane region" description="Helical" evidence="8">
    <location>
        <begin position="809"/>
        <end position="832"/>
    </location>
</feature>
<evidence type="ECO:0000259" key="9">
    <source>
        <dbReference type="PROSITE" id="PS50850"/>
    </source>
</evidence>
<feature type="transmembrane region" description="Helical" evidence="8">
    <location>
        <begin position="722"/>
        <end position="742"/>
    </location>
</feature>
<dbReference type="PROSITE" id="PS50850">
    <property type="entry name" value="MFS"/>
    <property type="match status" value="1"/>
</dbReference>
<reference evidence="10 11" key="1">
    <citation type="submission" date="2017-03" db="EMBL/GenBank/DDBJ databases">
        <title>Genomes of endolithic fungi from Antarctica.</title>
        <authorList>
            <person name="Coleine C."/>
            <person name="Masonjones S."/>
            <person name="Stajich J.E."/>
        </authorList>
    </citation>
    <scope>NUCLEOTIDE SEQUENCE [LARGE SCALE GENOMIC DNA]</scope>
    <source>
        <strain evidence="10 11">CCFEE 6314</strain>
    </source>
</reference>
<dbReference type="OrthoDB" id="5380854at2759"/>
<feature type="region of interest" description="Disordered" evidence="7">
    <location>
        <begin position="424"/>
        <end position="470"/>
    </location>
</feature>
<dbReference type="Gene3D" id="1.20.1250.20">
    <property type="entry name" value="MFS general substrate transporter like domains"/>
    <property type="match status" value="2"/>
</dbReference>
<keyword evidence="6 8" id="KW-0472">Membrane</keyword>
<evidence type="ECO:0000313" key="11">
    <source>
        <dbReference type="Proteomes" id="UP000288859"/>
    </source>
</evidence>
<evidence type="ECO:0000256" key="6">
    <source>
        <dbReference type="ARBA" id="ARBA00023136"/>
    </source>
</evidence>
<feature type="transmembrane region" description="Helical" evidence="8">
    <location>
        <begin position="683"/>
        <end position="710"/>
    </location>
</feature>
<feature type="transmembrane region" description="Helical" evidence="8">
    <location>
        <begin position="591"/>
        <end position="622"/>
    </location>
</feature>
<dbReference type="InterPro" id="IPR020846">
    <property type="entry name" value="MFS_dom"/>
</dbReference>
<evidence type="ECO:0000256" key="8">
    <source>
        <dbReference type="SAM" id="Phobius"/>
    </source>
</evidence>
<dbReference type="InterPro" id="IPR051788">
    <property type="entry name" value="MFS_Transporter"/>
</dbReference>
<dbReference type="PANTHER" id="PTHR23514">
    <property type="entry name" value="BYPASS OF STOP CODON PROTEIN 6"/>
    <property type="match status" value="1"/>
</dbReference>
<dbReference type="Pfam" id="PF11951">
    <property type="entry name" value="Fungal_trans_2"/>
    <property type="match status" value="1"/>
</dbReference>
<dbReference type="FunFam" id="1.20.1250.20:FF:000286">
    <property type="entry name" value="MFS efflux transporter"/>
    <property type="match status" value="1"/>
</dbReference>
<proteinExistence type="inferred from homology"/>
<feature type="transmembrane region" description="Helical" evidence="8">
    <location>
        <begin position="774"/>
        <end position="797"/>
    </location>
</feature>
<dbReference type="Pfam" id="PF07690">
    <property type="entry name" value="MFS_1"/>
    <property type="match status" value="2"/>
</dbReference>
<dbReference type="GO" id="GO:0016020">
    <property type="term" value="C:membrane"/>
    <property type="evidence" value="ECO:0007669"/>
    <property type="project" value="TreeGrafter"/>
</dbReference>
<evidence type="ECO:0000256" key="2">
    <source>
        <dbReference type="ARBA" id="ARBA00008335"/>
    </source>
</evidence>
<dbReference type="InterPro" id="IPR011701">
    <property type="entry name" value="MFS"/>
</dbReference>
<feature type="transmembrane region" description="Helical" evidence="8">
    <location>
        <begin position="557"/>
        <end position="579"/>
    </location>
</feature>
<keyword evidence="5 8" id="KW-1133">Transmembrane helix</keyword>
<dbReference type="VEuPathDB" id="FungiDB:PV10_05295"/>
<evidence type="ECO:0000256" key="4">
    <source>
        <dbReference type="ARBA" id="ARBA00022692"/>
    </source>
</evidence>